<proteinExistence type="predicted"/>
<comment type="caution">
    <text evidence="1">The sequence shown here is derived from an EMBL/GenBank/DDBJ whole genome shotgun (WGS) entry which is preliminary data.</text>
</comment>
<dbReference type="EMBL" id="MU003522">
    <property type="protein sequence ID" value="KAF2466885.1"/>
    <property type="molecule type" value="Genomic_DNA"/>
</dbReference>
<keyword evidence="2" id="KW-1185">Reference proteome</keyword>
<name>A0ACB6QK40_9PLEO</name>
<reference evidence="1" key="1">
    <citation type="journal article" date="2020" name="Stud. Mycol.">
        <title>101 Dothideomycetes genomes: a test case for predicting lifestyles and emergence of pathogens.</title>
        <authorList>
            <person name="Haridas S."/>
            <person name="Albert R."/>
            <person name="Binder M."/>
            <person name="Bloem J."/>
            <person name="Labutti K."/>
            <person name="Salamov A."/>
            <person name="Andreopoulos B."/>
            <person name="Baker S."/>
            <person name="Barry K."/>
            <person name="Bills G."/>
            <person name="Bluhm B."/>
            <person name="Cannon C."/>
            <person name="Castanera R."/>
            <person name="Culley D."/>
            <person name="Daum C."/>
            <person name="Ezra D."/>
            <person name="Gonzalez J."/>
            <person name="Henrissat B."/>
            <person name="Kuo A."/>
            <person name="Liang C."/>
            <person name="Lipzen A."/>
            <person name="Lutzoni F."/>
            <person name="Magnuson J."/>
            <person name="Mondo S."/>
            <person name="Nolan M."/>
            <person name="Ohm R."/>
            <person name="Pangilinan J."/>
            <person name="Park H.-J."/>
            <person name="Ramirez L."/>
            <person name="Alfaro M."/>
            <person name="Sun H."/>
            <person name="Tritt A."/>
            <person name="Yoshinaga Y."/>
            <person name="Zwiers L.-H."/>
            <person name="Turgeon B."/>
            <person name="Goodwin S."/>
            <person name="Spatafora J."/>
            <person name="Crous P."/>
            <person name="Grigoriev I."/>
        </authorList>
    </citation>
    <scope>NUCLEOTIDE SEQUENCE</scope>
    <source>
        <strain evidence="1">ATCC 200398</strain>
    </source>
</reference>
<evidence type="ECO:0000313" key="1">
    <source>
        <dbReference type="EMBL" id="KAF2466885.1"/>
    </source>
</evidence>
<protein>
    <submittedName>
        <fullName evidence="1">Uncharacterized protein</fullName>
    </submittedName>
</protein>
<sequence length="364" mass="41614">MNPANYLHLPQVRPVKVDIRGSKIAVYYLFRTTTKHASALVINFQDGRWKKIVEEPMVRLRDIYRDCDNRDFGRDPFGLQIAVLVSVLRWWNNSLNSFNDQLIAYEETLLLQDTTNEDLHRTNAEINQSLHCMAAHLHRYGSELRSLSEIISDIKSYNEAFDAVFIAHGVRSADTLIRAVKELDQAASHAAAISTFRDELQHKIDNILALLVDNTQAHNDQLLVQNSKAMQEILKATEEQAAQSLAMATQTKRLTEDMAKILQQTQQETEASRQVAIQSQRLSEKMMEDSVAMKTIALLTAFFLPGTSFAAILALPFFKDKSWFNSTAGIWIWVVATIPSTLVCFLFYWSWSRRELVKKEKNHP</sequence>
<evidence type="ECO:0000313" key="2">
    <source>
        <dbReference type="Proteomes" id="UP000799755"/>
    </source>
</evidence>
<accession>A0ACB6QK40</accession>
<dbReference type="Proteomes" id="UP000799755">
    <property type="component" value="Unassembled WGS sequence"/>
</dbReference>
<gene>
    <name evidence="1" type="ORF">BDR25DRAFT_327593</name>
</gene>
<organism evidence="1 2">
    <name type="scientific">Lindgomyces ingoldianus</name>
    <dbReference type="NCBI Taxonomy" id="673940"/>
    <lineage>
        <taxon>Eukaryota</taxon>
        <taxon>Fungi</taxon>
        <taxon>Dikarya</taxon>
        <taxon>Ascomycota</taxon>
        <taxon>Pezizomycotina</taxon>
        <taxon>Dothideomycetes</taxon>
        <taxon>Pleosporomycetidae</taxon>
        <taxon>Pleosporales</taxon>
        <taxon>Lindgomycetaceae</taxon>
        <taxon>Lindgomyces</taxon>
    </lineage>
</organism>